<dbReference type="FunFam" id="3.20.20.190:FF:000011">
    <property type="entry name" value="Glycerophosphodiester phosphodiesterase GDPDL3"/>
    <property type="match status" value="1"/>
</dbReference>
<evidence type="ECO:0000256" key="1">
    <source>
        <dbReference type="ARBA" id="ARBA00012247"/>
    </source>
</evidence>
<proteinExistence type="predicted"/>
<dbReference type="InterPro" id="IPR030395">
    <property type="entry name" value="GP_PDE_dom"/>
</dbReference>
<keyword evidence="4" id="KW-0378">Hydrolase</keyword>
<dbReference type="EC" id="3.1.4.46" evidence="1"/>
<dbReference type="GO" id="GO:0006629">
    <property type="term" value="P:lipid metabolic process"/>
    <property type="evidence" value="ECO:0007669"/>
    <property type="project" value="InterPro"/>
</dbReference>
<name>A0AAD8P8A1_TARER</name>
<dbReference type="Pfam" id="PF03009">
    <property type="entry name" value="GDPD"/>
    <property type="match status" value="1"/>
</dbReference>
<feature type="chain" id="PRO_5042184736" description="glycerophosphodiester phosphodiesterase" evidence="8">
    <location>
        <begin position="20"/>
        <end position="751"/>
    </location>
</feature>
<dbReference type="Gene3D" id="3.20.20.190">
    <property type="entry name" value="Phosphatidylinositol (PI) phosphodiesterase"/>
    <property type="match status" value="2"/>
</dbReference>
<dbReference type="PANTHER" id="PTHR43620">
    <property type="entry name" value="GLYCEROPHOSPHORYL DIESTER PHOSPHODIESTERASE"/>
    <property type="match status" value="1"/>
</dbReference>
<comment type="catalytic activity">
    <reaction evidence="6">
        <text>a sn-glycero-3-phosphodiester + H2O = an alcohol + sn-glycerol 3-phosphate + H(+)</text>
        <dbReference type="Rhea" id="RHEA:12969"/>
        <dbReference type="ChEBI" id="CHEBI:15377"/>
        <dbReference type="ChEBI" id="CHEBI:15378"/>
        <dbReference type="ChEBI" id="CHEBI:30879"/>
        <dbReference type="ChEBI" id="CHEBI:57597"/>
        <dbReference type="ChEBI" id="CHEBI:83408"/>
        <dbReference type="EC" id="3.1.4.46"/>
    </reaction>
</comment>
<dbReference type="CDD" id="cd08603">
    <property type="entry name" value="GDPD_SHV3_repeat_1"/>
    <property type="match status" value="1"/>
</dbReference>
<evidence type="ECO:0000256" key="6">
    <source>
        <dbReference type="ARBA" id="ARBA00047512"/>
    </source>
</evidence>
<feature type="domain" description="GP-PDE" evidence="9">
    <location>
        <begin position="353"/>
        <end position="655"/>
    </location>
</feature>
<sequence>MCKLRWLLTLYICSLSVFAAQKTASKTTPWLTLRGERPLVVAHGGFSGLFPDSGFYAYTFAKSTSVYDIIMWCDVQLTSDNVGICLPNLNLDNGTTISLVYDKGNKTYSVNGVLMSGWFPVDYSLDDLDNVYLAQGIYSRSPVFDGSANILTVEDVVKEVKPPGLWLNVQHAAFFSQHNLSMRHFVISTARKAIVNYISSPEINFLKSIEPRLKASKTKLVFRFLGQDETEPSTNRTYGSLLTNLALIKSFASGILVPKSYIWPVDKDFYLQPSTSLVLDAHKEGLEIFASDFMNDASFAYNYSYDPVEEYLSFIDNGKFSVDGVLSDNPITPSSAIECLSHLGKNQLRLAKPLIITSEGASGDYPGCTDLAYRKAISDGADIIDCPVQITSDGVPICLGSINLLDRTTVAQSGFNNLTLVIPELHKGSGIFTFSLTWSQIQSFRPAIFNTYTNYSMLRNPKFKNDGKLMTLADFLHLASNATSISGVLINIKNAPYLAANQGLSIVNAVMDVLNKSSYKNQKAKKTLIQSSDGGVLKLFKEKSNRHELVYEVNENIRDALNSTISEISEIANSVVVGKESVFPRNAGFLLGQTDVVAKFQEFKLRVYVQTMNNEFVSQPWDFFSDPYVEINSYVLGANVDGVVTDYPATAARYRSNRCLGLPPDETPPYMQAAQPGQLLEFMTPQLMPPAEAPNPILTDADVADAPIPRTMKKPHLTADKSTTPSGQPPRATTRILLSSLTTVAVIFLMV</sequence>
<evidence type="ECO:0000256" key="7">
    <source>
        <dbReference type="SAM" id="MobiDB-lite"/>
    </source>
</evidence>
<keyword evidence="2 8" id="KW-0732">Signal</keyword>
<organism evidence="10 11">
    <name type="scientific">Tagetes erecta</name>
    <name type="common">African marigold</name>
    <dbReference type="NCBI Taxonomy" id="13708"/>
    <lineage>
        <taxon>Eukaryota</taxon>
        <taxon>Viridiplantae</taxon>
        <taxon>Streptophyta</taxon>
        <taxon>Embryophyta</taxon>
        <taxon>Tracheophyta</taxon>
        <taxon>Spermatophyta</taxon>
        <taxon>Magnoliopsida</taxon>
        <taxon>eudicotyledons</taxon>
        <taxon>Gunneridae</taxon>
        <taxon>Pentapetalae</taxon>
        <taxon>asterids</taxon>
        <taxon>campanulids</taxon>
        <taxon>Asterales</taxon>
        <taxon>Asteraceae</taxon>
        <taxon>Asteroideae</taxon>
        <taxon>Heliantheae alliance</taxon>
        <taxon>Tageteae</taxon>
        <taxon>Tagetes</taxon>
    </lineage>
</organism>
<evidence type="ECO:0000256" key="5">
    <source>
        <dbReference type="ARBA" id="ARBA00023180"/>
    </source>
</evidence>
<dbReference type="InterPro" id="IPR017946">
    <property type="entry name" value="PLC-like_Pdiesterase_TIM-brl"/>
</dbReference>
<evidence type="ECO:0000256" key="3">
    <source>
        <dbReference type="ARBA" id="ARBA00022798"/>
    </source>
</evidence>
<dbReference type="PROSITE" id="PS51704">
    <property type="entry name" value="GP_PDE"/>
    <property type="match status" value="2"/>
</dbReference>
<feature type="region of interest" description="Disordered" evidence="7">
    <location>
        <begin position="712"/>
        <end position="732"/>
    </location>
</feature>
<dbReference type="EMBL" id="JAUHHV010000001">
    <property type="protein sequence ID" value="KAK1435601.1"/>
    <property type="molecule type" value="Genomic_DNA"/>
</dbReference>
<evidence type="ECO:0000259" key="9">
    <source>
        <dbReference type="PROSITE" id="PS51704"/>
    </source>
</evidence>
<comment type="caution">
    <text evidence="10">The sequence shown here is derived from an EMBL/GenBank/DDBJ whole genome shotgun (WGS) entry which is preliminary data.</text>
</comment>
<feature type="signal peptide" evidence="8">
    <location>
        <begin position="1"/>
        <end position="19"/>
    </location>
</feature>
<protein>
    <recommendedName>
        <fullName evidence="1">glycerophosphodiester phosphodiesterase</fullName>
        <ecNumber evidence="1">3.1.4.46</ecNumber>
    </recommendedName>
</protein>
<keyword evidence="11" id="KW-1185">Reference proteome</keyword>
<reference evidence="10" key="1">
    <citation type="journal article" date="2023" name="bioRxiv">
        <title>Improved chromosome-level genome assembly for marigold (Tagetes erecta).</title>
        <authorList>
            <person name="Jiang F."/>
            <person name="Yuan L."/>
            <person name="Wang S."/>
            <person name="Wang H."/>
            <person name="Xu D."/>
            <person name="Wang A."/>
            <person name="Fan W."/>
        </authorList>
    </citation>
    <scope>NUCLEOTIDE SEQUENCE</scope>
    <source>
        <strain evidence="10">WSJ</strain>
        <tissue evidence="10">Leaf</tissue>
    </source>
</reference>
<dbReference type="GO" id="GO:0006071">
    <property type="term" value="P:glycerol metabolic process"/>
    <property type="evidence" value="ECO:0007669"/>
    <property type="project" value="UniProtKB-KW"/>
</dbReference>
<dbReference type="CDD" id="cd08604">
    <property type="entry name" value="GDPD_SHV3_repeat_2"/>
    <property type="match status" value="1"/>
</dbReference>
<evidence type="ECO:0000256" key="2">
    <source>
        <dbReference type="ARBA" id="ARBA00022729"/>
    </source>
</evidence>
<gene>
    <name evidence="10" type="ORF">QVD17_01367</name>
</gene>
<dbReference type="PANTHER" id="PTHR43620:SF19">
    <property type="entry name" value="GLYCEROPHOSPHODIESTER PHOSPHODIESTERASE"/>
    <property type="match status" value="1"/>
</dbReference>
<evidence type="ECO:0000313" key="10">
    <source>
        <dbReference type="EMBL" id="KAK1435601.1"/>
    </source>
</evidence>
<dbReference type="AlphaFoldDB" id="A0AAD8P8A1"/>
<keyword evidence="5" id="KW-0325">Glycoprotein</keyword>
<evidence type="ECO:0000256" key="8">
    <source>
        <dbReference type="SAM" id="SignalP"/>
    </source>
</evidence>
<evidence type="ECO:0000313" key="11">
    <source>
        <dbReference type="Proteomes" id="UP001229421"/>
    </source>
</evidence>
<keyword evidence="3" id="KW-0319">Glycerol metabolism</keyword>
<dbReference type="FunFam" id="3.20.20.190:FF:000013">
    <property type="entry name" value="Glycerophosphodiester phosphodiesterase GDPDL3"/>
    <property type="match status" value="1"/>
</dbReference>
<dbReference type="SUPFAM" id="SSF51695">
    <property type="entry name" value="PLC-like phosphodiesterases"/>
    <property type="match status" value="2"/>
</dbReference>
<accession>A0AAD8P8A1</accession>
<dbReference type="Proteomes" id="UP001229421">
    <property type="component" value="Unassembled WGS sequence"/>
</dbReference>
<dbReference type="GO" id="GO:0008889">
    <property type="term" value="F:glycerophosphodiester phosphodiesterase activity"/>
    <property type="evidence" value="ECO:0007669"/>
    <property type="project" value="UniProtKB-EC"/>
</dbReference>
<evidence type="ECO:0000256" key="4">
    <source>
        <dbReference type="ARBA" id="ARBA00022801"/>
    </source>
</evidence>
<feature type="domain" description="GP-PDE" evidence="9">
    <location>
        <begin position="38"/>
        <end position="337"/>
    </location>
</feature>